<feature type="transmembrane region" description="Helical" evidence="10">
    <location>
        <begin position="20"/>
        <end position="41"/>
    </location>
</feature>
<keyword evidence="3 9" id="KW-0812">Transmembrane</keyword>
<name>A0A7S0ZVE8_NOCSC</name>
<feature type="domain" description="Cation/H+ exchanger transmembrane" evidence="11">
    <location>
        <begin position="35"/>
        <end position="441"/>
    </location>
</feature>
<evidence type="ECO:0000256" key="8">
    <source>
        <dbReference type="ARBA" id="ARBA00023201"/>
    </source>
</evidence>
<dbReference type="Gene3D" id="6.10.140.1330">
    <property type="match status" value="1"/>
</dbReference>
<dbReference type="PRINTS" id="PR01084">
    <property type="entry name" value="NAHEXCHNGR"/>
</dbReference>
<proteinExistence type="inferred from homology"/>
<gene>
    <name evidence="12" type="ORF">NSCI0253_LOCUS7706</name>
</gene>
<dbReference type="GO" id="GO:0051453">
    <property type="term" value="P:regulation of intracellular pH"/>
    <property type="evidence" value="ECO:0007669"/>
    <property type="project" value="TreeGrafter"/>
</dbReference>
<evidence type="ECO:0000256" key="6">
    <source>
        <dbReference type="ARBA" id="ARBA00023065"/>
    </source>
</evidence>
<evidence type="ECO:0000313" key="12">
    <source>
        <dbReference type="EMBL" id="CAD8833358.1"/>
    </source>
</evidence>
<keyword evidence="8 9" id="KW-0739">Sodium transport</keyword>
<protein>
    <recommendedName>
        <fullName evidence="9">Sodium/hydrogen exchanger</fullName>
    </recommendedName>
</protein>
<feature type="transmembrane region" description="Helical" evidence="10">
    <location>
        <begin position="316"/>
        <end position="336"/>
    </location>
</feature>
<feature type="transmembrane region" description="Helical" evidence="10">
    <location>
        <begin position="186"/>
        <end position="205"/>
    </location>
</feature>
<dbReference type="GO" id="GO:0005886">
    <property type="term" value="C:plasma membrane"/>
    <property type="evidence" value="ECO:0007669"/>
    <property type="project" value="TreeGrafter"/>
</dbReference>
<dbReference type="InterPro" id="IPR004709">
    <property type="entry name" value="NaH_exchanger"/>
</dbReference>
<feature type="transmembrane region" description="Helical" evidence="10">
    <location>
        <begin position="113"/>
        <end position="134"/>
    </location>
</feature>
<evidence type="ECO:0000259" key="11">
    <source>
        <dbReference type="Pfam" id="PF00999"/>
    </source>
</evidence>
<feature type="transmembrane region" description="Helical" evidence="10">
    <location>
        <begin position="421"/>
        <end position="441"/>
    </location>
</feature>
<evidence type="ECO:0000256" key="1">
    <source>
        <dbReference type="ARBA" id="ARBA00004141"/>
    </source>
</evidence>
<feature type="transmembrane region" description="Helical" evidence="10">
    <location>
        <begin position="154"/>
        <end position="174"/>
    </location>
</feature>
<dbReference type="NCBIfam" id="TIGR00840">
    <property type="entry name" value="b_cpa1"/>
    <property type="match status" value="1"/>
</dbReference>
<dbReference type="Pfam" id="PF00999">
    <property type="entry name" value="Na_H_Exchanger"/>
    <property type="match status" value="1"/>
</dbReference>
<evidence type="ECO:0000256" key="2">
    <source>
        <dbReference type="ARBA" id="ARBA00022448"/>
    </source>
</evidence>
<feature type="transmembrane region" description="Helical" evidence="10">
    <location>
        <begin position="269"/>
        <end position="296"/>
    </location>
</feature>
<dbReference type="EMBL" id="HBFQ01010979">
    <property type="protein sequence ID" value="CAD8833358.1"/>
    <property type="molecule type" value="Transcribed_RNA"/>
</dbReference>
<dbReference type="PANTHER" id="PTHR10110:SF187">
    <property type="entry name" value="SODIUM_HYDROGEN EXCHANGER"/>
    <property type="match status" value="1"/>
</dbReference>
<evidence type="ECO:0000256" key="4">
    <source>
        <dbReference type="ARBA" id="ARBA00022989"/>
    </source>
</evidence>
<feature type="transmembrane region" description="Helical" evidence="10">
    <location>
        <begin position="382"/>
        <end position="401"/>
    </location>
</feature>
<dbReference type="InterPro" id="IPR018422">
    <property type="entry name" value="Cation/H_exchanger_CPA1"/>
</dbReference>
<keyword evidence="7 10" id="KW-0472">Membrane</keyword>
<evidence type="ECO:0000256" key="5">
    <source>
        <dbReference type="ARBA" id="ARBA00023053"/>
    </source>
</evidence>
<organism evidence="12">
    <name type="scientific">Noctiluca scintillans</name>
    <name type="common">Sea sparkle</name>
    <name type="synonym">Red tide dinoflagellate</name>
    <dbReference type="NCBI Taxonomy" id="2966"/>
    <lineage>
        <taxon>Eukaryota</taxon>
        <taxon>Sar</taxon>
        <taxon>Alveolata</taxon>
        <taxon>Dinophyceae</taxon>
        <taxon>Noctilucales</taxon>
        <taxon>Noctilucaceae</taxon>
        <taxon>Noctiluca</taxon>
    </lineage>
</organism>
<sequence length="569" mass="62037">MASDDMHGVVPDMGHEDKVAILNSIIFTSCLLVLLAIGYRIHTGRLTKLPKSGAAMIIGFVVGCVVRIFGLREEEQILDFNGEFFFYVLLPPIIFEAGLSLETRVFVDNLGAILAYAVVGSLVSTWVVSNGLLVAAKTGLVGLVDGQRLGVSCYLFGALISATDPVATIALFGGSRFRTDPLLVSLINGESVLNDAVAIVLFSALEQHLDDQAPSLLSFSVLGHFVLVSVGSLIFGLVAGGTCSWCFCQAEFLKGYPDYEIGSMCLSAYLTFAFSQFCGLSGIVSLFFFGVVLTHYNWYNLSEPSKVASKVTFRTLAMLAEACVFVYLGVVVALSIWRFHWHFSLAVVAMVLCIFARAANIFPLSAMLNAQRSRKIPQNMQVMMWLSGLRGAIAFALSLRIPCQAAPRANRGHHECQNSDLLVTTTITIVFVSTMILGTAMENIATALHIIEPEVRQFNEGLSAPLSQESAPSCDGWRPELEEPVGQSYRGCKLSLDELRVNTRGHLYQAFARFDLDVLQNLIGGPCRARVTVPDAVELPSLHSFIDQQSVPRHFTADEDATQYSVVFE</sequence>
<dbReference type="PANTHER" id="PTHR10110">
    <property type="entry name" value="SODIUM/HYDROGEN EXCHANGER"/>
    <property type="match status" value="1"/>
</dbReference>
<dbReference type="GO" id="GO:0015386">
    <property type="term" value="F:potassium:proton antiporter activity"/>
    <property type="evidence" value="ECO:0007669"/>
    <property type="project" value="TreeGrafter"/>
</dbReference>
<evidence type="ECO:0000256" key="9">
    <source>
        <dbReference type="RuleBase" id="RU003722"/>
    </source>
</evidence>
<keyword evidence="5" id="KW-0915">Sodium</keyword>
<comment type="similarity">
    <text evidence="9">Belongs to the monovalent cation:proton antiporter 1 (CPA1) transporter (TC 2.A.36) family.</text>
</comment>
<evidence type="ECO:0000256" key="7">
    <source>
        <dbReference type="ARBA" id="ARBA00023136"/>
    </source>
</evidence>
<keyword evidence="4 10" id="KW-1133">Transmembrane helix</keyword>
<evidence type="ECO:0000256" key="3">
    <source>
        <dbReference type="ARBA" id="ARBA00022692"/>
    </source>
</evidence>
<feature type="transmembrane region" description="Helical" evidence="10">
    <location>
        <begin position="225"/>
        <end position="248"/>
    </location>
</feature>
<keyword evidence="6 9" id="KW-0406">Ion transport</keyword>
<feature type="transmembrane region" description="Helical" evidence="10">
    <location>
        <begin position="84"/>
        <end position="101"/>
    </location>
</feature>
<dbReference type="AlphaFoldDB" id="A0A7S0ZVE8"/>
<comment type="subcellular location">
    <subcellularLocation>
        <location evidence="1">Membrane</location>
        <topology evidence="1">Multi-pass membrane protein</topology>
    </subcellularLocation>
</comment>
<dbReference type="InterPro" id="IPR006153">
    <property type="entry name" value="Cation/H_exchanger_TM"/>
</dbReference>
<reference evidence="12" key="1">
    <citation type="submission" date="2021-01" db="EMBL/GenBank/DDBJ databases">
        <authorList>
            <person name="Corre E."/>
            <person name="Pelletier E."/>
            <person name="Niang G."/>
            <person name="Scheremetjew M."/>
            <person name="Finn R."/>
            <person name="Kale V."/>
            <person name="Holt S."/>
            <person name="Cochrane G."/>
            <person name="Meng A."/>
            <person name="Brown T."/>
            <person name="Cohen L."/>
        </authorList>
    </citation>
    <scope>NUCLEOTIDE SEQUENCE</scope>
</reference>
<keyword evidence="9" id="KW-0050">Antiport</keyword>
<keyword evidence="2 9" id="KW-0813">Transport</keyword>
<feature type="transmembrane region" description="Helical" evidence="10">
    <location>
        <begin position="53"/>
        <end position="72"/>
    </location>
</feature>
<accession>A0A7S0ZVE8</accession>
<evidence type="ECO:0000256" key="10">
    <source>
        <dbReference type="SAM" id="Phobius"/>
    </source>
</evidence>
<dbReference type="GO" id="GO:0098719">
    <property type="term" value="P:sodium ion import across plasma membrane"/>
    <property type="evidence" value="ECO:0007669"/>
    <property type="project" value="TreeGrafter"/>
</dbReference>
<dbReference type="GO" id="GO:0015385">
    <property type="term" value="F:sodium:proton antiporter activity"/>
    <property type="evidence" value="ECO:0007669"/>
    <property type="project" value="InterPro"/>
</dbReference>
<feature type="transmembrane region" description="Helical" evidence="10">
    <location>
        <begin position="343"/>
        <end position="362"/>
    </location>
</feature>